<keyword evidence="2" id="KW-1185">Reference proteome</keyword>
<dbReference type="AlphaFoldDB" id="A0A2S7T7Y2"/>
<protein>
    <recommendedName>
        <fullName evidence="3">DUF2116 family Zn-ribbon domain-containing protein</fullName>
    </recommendedName>
</protein>
<proteinExistence type="predicted"/>
<accession>A0A2S7T7Y2</accession>
<sequence length="125" mass="15074">MNQRRCEECNSPLKGRSDKRFCGDYCRNTYHNRKHQKRNRVRYATHQKLQRNRQILKEILGSKARRVIGREQLIQLGFDFGFLTEILRLTRGQNYYYIYDVGYRLLEANRLLIVHKDKRPLAISS</sequence>
<dbReference type="EMBL" id="MQVX01000001">
    <property type="protein sequence ID" value="PQJ16043.1"/>
    <property type="molecule type" value="Genomic_DNA"/>
</dbReference>
<gene>
    <name evidence="1" type="ORF">BST99_10185</name>
</gene>
<evidence type="ECO:0000313" key="1">
    <source>
        <dbReference type="EMBL" id="PQJ16043.1"/>
    </source>
</evidence>
<dbReference type="Proteomes" id="UP000239366">
    <property type="component" value="Unassembled WGS sequence"/>
</dbReference>
<comment type="caution">
    <text evidence="1">The sequence shown here is derived from an EMBL/GenBank/DDBJ whole genome shotgun (WGS) entry which is preliminary data.</text>
</comment>
<reference evidence="2" key="1">
    <citation type="submission" date="2016-11" db="EMBL/GenBank/DDBJ databases">
        <title>Trade-off between light-utilization and light-protection in marine flavobacteria.</title>
        <authorList>
            <person name="Kumagai Y."/>
            <person name="Yoshizawa S."/>
            <person name="Kogure K."/>
        </authorList>
    </citation>
    <scope>NUCLEOTIDE SEQUENCE [LARGE SCALE GENOMIC DNA]</scope>
    <source>
        <strain evidence="2">SG-18</strain>
    </source>
</reference>
<organism evidence="1 2">
    <name type="scientific">Aureicoccus marinus</name>
    <dbReference type="NCBI Taxonomy" id="754435"/>
    <lineage>
        <taxon>Bacteria</taxon>
        <taxon>Pseudomonadati</taxon>
        <taxon>Bacteroidota</taxon>
        <taxon>Flavobacteriia</taxon>
        <taxon>Flavobacteriales</taxon>
        <taxon>Flavobacteriaceae</taxon>
        <taxon>Aureicoccus</taxon>
    </lineage>
</organism>
<evidence type="ECO:0008006" key="3">
    <source>
        <dbReference type="Google" id="ProtNLM"/>
    </source>
</evidence>
<evidence type="ECO:0000313" key="2">
    <source>
        <dbReference type="Proteomes" id="UP000239366"/>
    </source>
</evidence>
<dbReference type="RefSeq" id="WP_105001712.1">
    <property type="nucleotide sequence ID" value="NZ_MQVX01000001.1"/>
</dbReference>
<name>A0A2S7T7Y2_9FLAO</name>